<keyword evidence="2" id="KW-1185">Reference proteome</keyword>
<reference evidence="1 2" key="1">
    <citation type="submission" date="2022-10" db="EMBL/GenBank/DDBJ databases">
        <title>paucibacter sp. hw8 Genome sequencing.</title>
        <authorList>
            <person name="Park S."/>
        </authorList>
    </citation>
    <scope>NUCLEOTIDE SEQUENCE [LARGE SCALE GENOMIC DNA]</scope>
    <source>
        <strain evidence="2">hw8</strain>
    </source>
</reference>
<accession>A0ABT5KWH9</accession>
<dbReference type="EMBL" id="JAQQXS010000032">
    <property type="protein sequence ID" value="MDC8787301.1"/>
    <property type="molecule type" value="Genomic_DNA"/>
</dbReference>
<protein>
    <submittedName>
        <fullName evidence="1">Uncharacterized protein</fullName>
    </submittedName>
</protein>
<proteinExistence type="predicted"/>
<dbReference type="RefSeq" id="WP_273598441.1">
    <property type="nucleotide sequence ID" value="NZ_JAQQXS010000032.1"/>
</dbReference>
<comment type="caution">
    <text evidence="1">The sequence shown here is derived from an EMBL/GenBank/DDBJ whole genome shotgun (WGS) entry which is preliminary data.</text>
</comment>
<gene>
    <name evidence="1" type="ORF">PRZ01_19120</name>
</gene>
<name>A0ABT5KWH9_9BURK</name>
<evidence type="ECO:0000313" key="2">
    <source>
        <dbReference type="Proteomes" id="UP001219862"/>
    </source>
</evidence>
<sequence>MKRWQGLLVGALVATLSYALLPTSTVLTEKEMQKIEQLTTQMQTHCVGRYLIDLPQGFVLSSDTEATLFHGLGPDHEQLHLQSIKSEVSANDFSAWVAQGGVRYWPEEQETRAPKILSLHGVDALIKATAVVAPSPVFNVHYLGLRDGIQFAAVMVAIEGQSEIDRATTRLLDLSRRISRVSDPLKAGKGTCIDELLIAGQYDEEKLDIYFWHP</sequence>
<evidence type="ECO:0000313" key="1">
    <source>
        <dbReference type="EMBL" id="MDC8787301.1"/>
    </source>
</evidence>
<dbReference type="Proteomes" id="UP001219862">
    <property type="component" value="Unassembled WGS sequence"/>
</dbReference>
<feature type="non-terminal residue" evidence="1">
    <location>
        <position position="214"/>
    </location>
</feature>
<organism evidence="1 2">
    <name type="scientific">Roseateles koreensis</name>
    <dbReference type="NCBI Taxonomy" id="2987526"/>
    <lineage>
        <taxon>Bacteria</taxon>
        <taxon>Pseudomonadati</taxon>
        <taxon>Pseudomonadota</taxon>
        <taxon>Betaproteobacteria</taxon>
        <taxon>Burkholderiales</taxon>
        <taxon>Sphaerotilaceae</taxon>
        <taxon>Roseateles</taxon>
    </lineage>
</organism>